<evidence type="ECO:0000313" key="1">
    <source>
        <dbReference type="EMBL" id="BAQ22672.1"/>
    </source>
</evidence>
<gene>
    <name evidence="1" type="primary">modA.3</name>
</gene>
<dbReference type="Pfam" id="PF24070">
    <property type="entry name" value="T4_MRH"/>
    <property type="match status" value="1"/>
</dbReference>
<reference evidence="1 2" key="1">
    <citation type="submission" date="2015-02" db="EMBL/GenBank/DDBJ databases">
        <title>Complete genome sequences of Edwardsiella bacteriophages, PEi20 and PEi26.</title>
        <authorList>
            <person name="Yasuike M."/>
            <person name="Nishiki I."/>
            <person name="Iwasaki Y."/>
            <person name="Nakamura Y."/>
            <person name="Fujiwara A."/>
            <person name="Hassan E.S."/>
            <person name="Mahmoud M.M."/>
            <person name="Kawato Y."/>
            <person name="Nagai S."/>
            <person name="Kobayashi T."/>
            <person name="Ototake M."/>
            <person name="Nakai T."/>
        </authorList>
    </citation>
    <scope>NUCLEOTIDE SEQUENCE [LARGE SCALE GENOMIC DNA]</scope>
</reference>
<dbReference type="RefSeq" id="YP_009190180.1">
    <property type="nucleotide sequence ID" value="NC_028683.1"/>
</dbReference>
<dbReference type="GeneID" id="26519107"/>
<protein>
    <submittedName>
        <fullName evidence="1">Uncharacterized protein</fullName>
    </submittedName>
</protein>
<organism evidence="1 2">
    <name type="scientific">Edwardsiella phage PEi20</name>
    <dbReference type="NCBI Taxonomy" id="1608310"/>
    <lineage>
        <taxon>Viruses</taxon>
        <taxon>Duplodnaviria</taxon>
        <taxon>Heunggongvirae</taxon>
        <taxon>Uroviricota</taxon>
        <taxon>Caudoviricetes</taxon>
        <taxon>Pantevenvirales</taxon>
        <taxon>Straboviridae</taxon>
        <taxon>Tevenvirinae</taxon>
        <taxon>Kanagawavirus</taxon>
        <taxon>Kanagawavirus pei20</taxon>
    </lineage>
</organism>
<name>A0A0B6VKU6_9CAUD</name>
<dbReference type="KEGG" id="vg:26519107"/>
<sequence length="169" mass="19641">MAAVVHNYAARITRKLKKPDERGNEWIEDEIVNEIAFVEGDRYNCKIEDLVQEFKKIPLPKDIMVELVHNFTGVLPPGCPWGIMTSLSKNGYIYPGNAVGWFAYDPEEKAMSQKFVVQCSDDLSYFSYKLWAESSLSYVDWKQSEQLRKAIESGQPYGDSRPFIREWWM</sequence>
<evidence type="ECO:0000313" key="2">
    <source>
        <dbReference type="Proteomes" id="UP000204657"/>
    </source>
</evidence>
<keyword evidence="2" id="KW-1185">Reference proteome</keyword>
<proteinExistence type="predicted"/>
<dbReference type="EMBL" id="AP014714">
    <property type="protein sequence ID" value="BAQ22672.1"/>
    <property type="molecule type" value="Genomic_DNA"/>
</dbReference>
<dbReference type="Proteomes" id="UP000204657">
    <property type="component" value="Segment"/>
</dbReference>
<accession>A0A0B6VKU6</accession>
<dbReference type="InterPro" id="IPR056941">
    <property type="entry name" value="Mrh-like"/>
</dbReference>